<evidence type="ECO:0000313" key="1">
    <source>
        <dbReference type="EMBL" id="CAJ2659598.1"/>
    </source>
</evidence>
<organism evidence="1 2">
    <name type="scientific">Trifolium pratense</name>
    <name type="common">Red clover</name>
    <dbReference type="NCBI Taxonomy" id="57577"/>
    <lineage>
        <taxon>Eukaryota</taxon>
        <taxon>Viridiplantae</taxon>
        <taxon>Streptophyta</taxon>
        <taxon>Embryophyta</taxon>
        <taxon>Tracheophyta</taxon>
        <taxon>Spermatophyta</taxon>
        <taxon>Magnoliopsida</taxon>
        <taxon>eudicotyledons</taxon>
        <taxon>Gunneridae</taxon>
        <taxon>Pentapetalae</taxon>
        <taxon>rosids</taxon>
        <taxon>fabids</taxon>
        <taxon>Fabales</taxon>
        <taxon>Fabaceae</taxon>
        <taxon>Papilionoideae</taxon>
        <taxon>50 kb inversion clade</taxon>
        <taxon>NPAAA clade</taxon>
        <taxon>Hologalegina</taxon>
        <taxon>IRL clade</taxon>
        <taxon>Trifolieae</taxon>
        <taxon>Trifolium</taxon>
    </lineage>
</organism>
<keyword evidence="2" id="KW-1185">Reference proteome</keyword>
<dbReference type="EMBL" id="CASHSV030000311">
    <property type="protein sequence ID" value="CAJ2659598.1"/>
    <property type="molecule type" value="Genomic_DNA"/>
</dbReference>
<name>A0ACB0KUN7_TRIPR</name>
<proteinExistence type="predicted"/>
<evidence type="ECO:0000313" key="2">
    <source>
        <dbReference type="Proteomes" id="UP001177021"/>
    </source>
</evidence>
<sequence>MSQIETLSLIHEIESLISDQLQVVSYKWLSRNYQISSDEAKRLLHEFVEKHEGGLEVVYALSGWLKSTHRSYHIRLVTGPKLAEAQNDFDGNCSVQVYSVQPSIPKDPAVLWNAEFIQAEELSKQPSSVDNCLRDNRFCGISNTFVRRNVDGQPAVSATPQIKSVVGLGSTKSNVVQPPPKNIAHNSIAKVDLKSQNVVKDVKSESNGTGNTVVHENINKPTAEKEKSLLLPTGKKKVQADKNGSATGGSLASFWGRPSAKPKPCSVPAENSNTISNPSATEKAQTCANEAEADSDDDNQGVLLRRSSNRKRRVVFDLSDEDEDVVNLASPEVPSKQSSQDSKQNDKNLLEKEPLNFDLPVEIKPLVKEERVEKKVFQPPREDLSVITKCTTAGKSSTEKLQSSAPEICVNKDSVKMAAPDSTKRRKVMKTRIDERGREVTDVFWEGEEIEAKKADMVTAKKADTVTAKKTDTVAKKADNNGSTNAVNSAPATKKPPATGKGGSKKALNSKDPKQGNLLSFFKKV</sequence>
<comment type="caution">
    <text evidence="1">The sequence shown here is derived from an EMBL/GenBank/DDBJ whole genome shotgun (WGS) entry which is preliminary data.</text>
</comment>
<reference evidence="1" key="1">
    <citation type="submission" date="2023-10" db="EMBL/GenBank/DDBJ databases">
        <authorList>
            <person name="Rodriguez Cubillos JULIANA M."/>
            <person name="De Vega J."/>
        </authorList>
    </citation>
    <scope>NUCLEOTIDE SEQUENCE</scope>
</reference>
<dbReference type="Proteomes" id="UP001177021">
    <property type="component" value="Unassembled WGS sequence"/>
</dbReference>
<accession>A0ACB0KUN7</accession>
<gene>
    <name evidence="1" type="ORF">MILVUS5_LOCUS25724</name>
</gene>
<protein>
    <submittedName>
        <fullName evidence="1">Uncharacterized protein</fullName>
    </submittedName>
</protein>